<feature type="transmembrane region" description="Helical" evidence="1">
    <location>
        <begin position="129"/>
        <end position="148"/>
    </location>
</feature>
<dbReference type="EMBL" id="PYSG01000002">
    <property type="protein sequence ID" value="PTA50834.1"/>
    <property type="molecule type" value="Genomic_DNA"/>
</dbReference>
<feature type="transmembrane region" description="Helical" evidence="1">
    <location>
        <begin position="71"/>
        <end position="90"/>
    </location>
</feature>
<name>A0ABX5HXF8_9GAMM</name>
<dbReference type="PANTHER" id="PTHR34821">
    <property type="entry name" value="INNER MEMBRANE PROTEIN YDCZ"/>
    <property type="match status" value="1"/>
</dbReference>
<keyword evidence="1" id="KW-0812">Transmembrane</keyword>
<sequence length="158" mass="16480">MNIIYYLIAFFAGLGITLQTTLNSQLAKGLGGDSVTAALFSFSAGAFSLGFFSLLRGEGFSSLTAIPSQPLWTLAGGVIGACALFSYVLLAPKIGFSALLGLAIVGQLLSSQFIDHFGLLGSIRRPISALKLGGMLVMLIGLAIMLFGDKLSTRFVHG</sequence>
<dbReference type="InterPro" id="IPR006750">
    <property type="entry name" value="YdcZ"/>
</dbReference>
<keyword evidence="1" id="KW-1133">Transmembrane helix</keyword>
<accession>A0ABX5HXF8</accession>
<dbReference type="Proteomes" id="UP000240506">
    <property type="component" value="Unassembled WGS sequence"/>
</dbReference>
<evidence type="ECO:0000256" key="1">
    <source>
        <dbReference type="SAM" id="Phobius"/>
    </source>
</evidence>
<dbReference type="Pfam" id="PF04657">
    <property type="entry name" value="DMT_YdcZ"/>
    <property type="match status" value="1"/>
</dbReference>
<evidence type="ECO:0000313" key="2">
    <source>
        <dbReference type="EMBL" id="PTA50834.1"/>
    </source>
</evidence>
<gene>
    <name evidence="2" type="ORF">C9I43_10090</name>
</gene>
<protein>
    <recommendedName>
        <fullName evidence="4">Inner membrane protein ydcZ</fullName>
    </recommendedName>
</protein>
<keyword evidence="1" id="KW-0472">Membrane</keyword>
<feature type="transmembrane region" description="Helical" evidence="1">
    <location>
        <begin position="34"/>
        <end position="55"/>
    </location>
</feature>
<comment type="caution">
    <text evidence="2">The sequence shown here is derived from an EMBL/GenBank/DDBJ whole genome shotgun (WGS) entry which is preliminary data.</text>
</comment>
<evidence type="ECO:0008006" key="4">
    <source>
        <dbReference type="Google" id="ProtNLM"/>
    </source>
</evidence>
<dbReference type="PANTHER" id="PTHR34821:SF2">
    <property type="entry name" value="INNER MEMBRANE PROTEIN YDCZ"/>
    <property type="match status" value="1"/>
</dbReference>
<proteinExistence type="predicted"/>
<reference evidence="2 3" key="1">
    <citation type="submission" date="2018-04" db="EMBL/GenBank/DDBJ databases">
        <title>Genomic sequence of a freshwater isolate of Shewanella morhuae.</title>
        <authorList>
            <person name="Castillo D.E."/>
            <person name="Gram L."/>
        </authorList>
    </citation>
    <scope>NUCLEOTIDE SEQUENCE [LARGE SCALE GENOMIC DNA]</scope>
    <source>
        <strain evidence="2 3">CW7</strain>
    </source>
</reference>
<evidence type="ECO:0000313" key="3">
    <source>
        <dbReference type="Proteomes" id="UP000240506"/>
    </source>
</evidence>
<keyword evidence="3" id="KW-1185">Reference proteome</keyword>
<organism evidence="2 3">
    <name type="scientific">Shewanella morhuae</name>
    <dbReference type="NCBI Taxonomy" id="365591"/>
    <lineage>
        <taxon>Bacteria</taxon>
        <taxon>Pseudomonadati</taxon>
        <taxon>Pseudomonadota</taxon>
        <taxon>Gammaproteobacteria</taxon>
        <taxon>Alteromonadales</taxon>
        <taxon>Shewanellaceae</taxon>
        <taxon>Shewanella</taxon>
    </lineage>
</organism>
<feature type="transmembrane region" description="Helical" evidence="1">
    <location>
        <begin position="96"/>
        <end position="117"/>
    </location>
</feature>
<dbReference type="RefSeq" id="WP_107883371.1">
    <property type="nucleotide sequence ID" value="NZ_PYSG01000002.1"/>
</dbReference>